<accession>A0AAE1E6P9</accession>
<evidence type="ECO:0000256" key="1">
    <source>
        <dbReference type="SAM" id="MobiDB-lite"/>
    </source>
</evidence>
<dbReference type="EMBL" id="JAWDGP010001087">
    <property type="protein sequence ID" value="KAK3794863.1"/>
    <property type="molecule type" value="Genomic_DNA"/>
</dbReference>
<proteinExistence type="predicted"/>
<comment type="caution">
    <text evidence="2">The sequence shown here is derived from an EMBL/GenBank/DDBJ whole genome shotgun (WGS) entry which is preliminary data.</text>
</comment>
<feature type="compositionally biased region" description="Basic and acidic residues" evidence="1">
    <location>
        <begin position="69"/>
        <end position="93"/>
    </location>
</feature>
<evidence type="ECO:0000313" key="3">
    <source>
        <dbReference type="Proteomes" id="UP001283361"/>
    </source>
</evidence>
<organism evidence="2 3">
    <name type="scientific">Elysia crispata</name>
    <name type="common">lettuce slug</name>
    <dbReference type="NCBI Taxonomy" id="231223"/>
    <lineage>
        <taxon>Eukaryota</taxon>
        <taxon>Metazoa</taxon>
        <taxon>Spiralia</taxon>
        <taxon>Lophotrochozoa</taxon>
        <taxon>Mollusca</taxon>
        <taxon>Gastropoda</taxon>
        <taxon>Heterobranchia</taxon>
        <taxon>Euthyneura</taxon>
        <taxon>Panpulmonata</taxon>
        <taxon>Sacoglossa</taxon>
        <taxon>Placobranchoidea</taxon>
        <taxon>Plakobranchidae</taxon>
        <taxon>Elysia</taxon>
    </lineage>
</organism>
<dbReference type="AlphaFoldDB" id="A0AAE1E6P9"/>
<gene>
    <name evidence="2" type="ORF">RRG08_001014</name>
</gene>
<evidence type="ECO:0000313" key="2">
    <source>
        <dbReference type="EMBL" id="KAK3794863.1"/>
    </source>
</evidence>
<sequence>MILNILIEADTTQELSYTLSKKLRPVVFYPKNGFISLRNTRPMEDLVGETGRLQILALEKNRGRSGIEGLREADARNKPESDRGRVQVGGDKEKSQKLEVIGFSLNVGRQ</sequence>
<dbReference type="Proteomes" id="UP001283361">
    <property type="component" value="Unassembled WGS sequence"/>
</dbReference>
<protein>
    <submittedName>
        <fullName evidence="2">Uncharacterized protein</fullName>
    </submittedName>
</protein>
<reference evidence="2" key="1">
    <citation type="journal article" date="2023" name="G3 (Bethesda)">
        <title>A reference genome for the long-term kleptoplast-retaining sea slug Elysia crispata morphotype clarki.</title>
        <authorList>
            <person name="Eastman K.E."/>
            <person name="Pendleton A.L."/>
            <person name="Shaikh M.A."/>
            <person name="Suttiyut T."/>
            <person name="Ogas R."/>
            <person name="Tomko P."/>
            <person name="Gavelis G."/>
            <person name="Widhalm J.R."/>
            <person name="Wisecaver J.H."/>
        </authorList>
    </citation>
    <scope>NUCLEOTIDE SEQUENCE</scope>
    <source>
        <strain evidence="2">ECLA1</strain>
    </source>
</reference>
<name>A0AAE1E6P9_9GAST</name>
<feature type="region of interest" description="Disordered" evidence="1">
    <location>
        <begin position="68"/>
        <end position="93"/>
    </location>
</feature>
<keyword evidence="3" id="KW-1185">Reference proteome</keyword>